<keyword evidence="2" id="KW-0732">Signal</keyword>
<evidence type="ECO:0000313" key="4">
    <source>
        <dbReference type="EMBL" id="SDO23465.1"/>
    </source>
</evidence>
<feature type="compositionally biased region" description="Pro residues" evidence="1">
    <location>
        <begin position="69"/>
        <end position="78"/>
    </location>
</feature>
<gene>
    <name evidence="4" type="ORF">SAMN05192558_102291</name>
</gene>
<dbReference type="STRING" id="504798.SAMN05421871_10112"/>
<dbReference type="Pfam" id="PF07995">
    <property type="entry name" value="GSDH"/>
    <property type="match status" value="1"/>
</dbReference>
<sequence length="396" mass="39845">MSGTYRRVRALAAACVASALLASCATFEEQPPPQSWQPNPKLTPQAAPEPDTGGGDSGGGGPAGDPRVKPPGPVPPPDGCKDFHPAVLATCLDTVVAVAALPGDGSTPSALVGERKTGRILLVRMGSEPVVVATVPVDGSTDGGLTGLALSPTYVEDQLLFAYITTPTDNRLVRIAPNDTPKPVLTGIPRGASGNRGALANDHRGALLIATGNAGNPAAAADPASLAGKVLRINSGGKPAEDNPAPSAVVASGLESPGGLCSSLDGSRVWVTDRTAAADVLYRLDYGKPLGAPAWSWPDKPGISGCASPARSMWVAMSKAAHLQNLAQAPDGTFTGKPQVVMAEPDGFGRVDGLDLMSEQLAIGGTVNKEGGKPASSDDRAVVIVVEQGGGGSGVD</sequence>
<evidence type="ECO:0000256" key="2">
    <source>
        <dbReference type="SAM" id="SignalP"/>
    </source>
</evidence>
<reference evidence="5" key="1">
    <citation type="submission" date="2016-10" db="EMBL/GenBank/DDBJ databases">
        <authorList>
            <person name="Varghese N."/>
            <person name="Submissions S."/>
        </authorList>
    </citation>
    <scope>NUCLEOTIDE SEQUENCE [LARGE SCALE GENOMIC DNA]</scope>
    <source>
        <strain evidence="5">IBRC-M 10655</strain>
    </source>
</reference>
<dbReference type="PROSITE" id="PS51257">
    <property type="entry name" value="PROKAR_LIPOPROTEIN"/>
    <property type="match status" value="1"/>
</dbReference>
<feature type="domain" description="Glucose/Sorbosone dehydrogenase" evidence="3">
    <location>
        <begin position="109"/>
        <end position="293"/>
    </location>
</feature>
<dbReference type="PANTHER" id="PTHR19328:SF13">
    <property type="entry name" value="HIPL1 PROTEIN"/>
    <property type="match status" value="1"/>
</dbReference>
<keyword evidence="5" id="KW-1185">Reference proteome</keyword>
<name>A0A1H0HWB9_9PSEU</name>
<evidence type="ECO:0000313" key="5">
    <source>
        <dbReference type="Proteomes" id="UP000199651"/>
    </source>
</evidence>
<dbReference type="Gene3D" id="2.120.10.30">
    <property type="entry name" value="TolB, C-terminal domain"/>
    <property type="match status" value="1"/>
</dbReference>
<feature type="signal peptide" evidence="2">
    <location>
        <begin position="1"/>
        <end position="27"/>
    </location>
</feature>
<proteinExistence type="predicted"/>
<feature type="compositionally biased region" description="Gly residues" evidence="1">
    <location>
        <begin position="52"/>
        <end position="63"/>
    </location>
</feature>
<protein>
    <submittedName>
        <fullName evidence="4">Glucose / Sorbosone dehydrogenase</fullName>
    </submittedName>
</protein>
<dbReference type="SUPFAM" id="SSF50952">
    <property type="entry name" value="Soluble quinoprotein glucose dehydrogenase"/>
    <property type="match status" value="1"/>
</dbReference>
<accession>A0A1H0HWB9</accession>
<dbReference type="EMBL" id="FNJB01000002">
    <property type="protein sequence ID" value="SDO23465.1"/>
    <property type="molecule type" value="Genomic_DNA"/>
</dbReference>
<feature type="chain" id="PRO_5039302343" evidence="2">
    <location>
        <begin position="28"/>
        <end position="396"/>
    </location>
</feature>
<dbReference type="InterPro" id="IPR011042">
    <property type="entry name" value="6-blade_b-propeller_TolB-like"/>
</dbReference>
<evidence type="ECO:0000256" key="1">
    <source>
        <dbReference type="SAM" id="MobiDB-lite"/>
    </source>
</evidence>
<dbReference type="Proteomes" id="UP000199651">
    <property type="component" value="Unassembled WGS sequence"/>
</dbReference>
<organism evidence="4 5">
    <name type="scientific">Actinokineospora alba</name>
    <dbReference type="NCBI Taxonomy" id="504798"/>
    <lineage>
        <taxon>Bacteria</taxon>
        <taxon>Bacillati</taxon>
        <taxon>Actinomycetota</taxon>
        <taxon>Actinomycetes</taxon>
        <taxon>Pseudonocardiales</taxon>
        <taxon>Pseudonocardiaceae</taxon>
        <taxon>Actinokineospora</taxon>
    </lineage>
</organism>
<dbReference type="PANTHER" id="PTHR19328">
    <property type="entry name" value="HEDGEHOG-INTERACTING PROTEIN"/>
    <property type="match status" value="1"/>
</dbReference>
<dbReference type="InterPro" id="IPR011041">
    <property type="entry name" value="Quinoprot_gluc/sorb_DH_b-prop"/>
</dbReference>
<feature type="region of interest" description="Disordered" evidence="1">
    <location>
        <begin position="29"/>
        <end position="81"/>
    </location>
</feature>
<dbReference type="InterPro" id="IPR012938">
    <property type="entry name" value="Glc/Sorbosone_DH"/>
</dbReference>
<dbReference type="RefSeq" id="WP_091370752.1">
    <property type="nucleotide sequence ID" value="NZ_FNDV01000001.1"/>
</dbReference>
<dbReference type="OrthoDB" id="9770043at2"/>
<dbReference type="AlphaFoldDB" id="A0A1H0HWB9"/>
<evidence type="ECO:0000259" key="3">
    <source>
        <dbReference type="Pfam" id="PF07995"/>
    </source>
</evidence>